<accession>A0A212KBA1</accession>
<comment type="similarity">
    <text evidence="1">Belongs to the glycosyltransferase 10 family.</text>
</comment>
<dbReference type="InterPro" id="IPR001503">
    <property type="entry name" value="Glyco_trans_10"/>
</dbReference>
<dbReference type="GO" id="GO:0016020">
    <property type="term" value="C:membrane"/>
    <property type="evidence" value="ECO:0007669"/>
    <property type="project" value="InterPro"/>
</dbReference>
<dbReference type="InterPro" id="IPR038577">
    <property type="entry name" value="GT10-like_C_sf"/>
</dbReference>
<protein>
    <recommendedName>
        <fullName evidence="4">Fucosyltransferase C-terminal domain-containing protein</fullName>
    </recommendedName>
</protein>
<dbReference type="EMBL" id="FLUP01000001">
    <property type="protein sequence ID" value="SBW09009.1"/>
    <property type="molecule type" value="Genomic_DNA"/>
</dbReference>
<evidence type="ECO:0000256" key="1">
    <source>
        <dbReference type="ARBA" id="ARBA00008919"/>
    </source>
</evidence>
<reference evidence="5" key="1">
    <citation type="submission" date="2016-04" db="EMBL/GenBank/DDBJ databases">
        <authorList>
            <person name="Evans L.H."/>
            <person name="Alamgir A."/>
            <person name="Owens N."/>
            <person name="Weber N.D."/>
            <person name="Virtaneva K."/>
            <person name="Barbian K."/>
            <person name="Babar A."/>
            <person name="Rosenke K."/>
        </authorList>
    </citation>
    <scope>NUCLEOTIDE SEQUENCE</scope>
    <source>
        <strain evidence="5">92-2</strain>
    </source>
</reference>
<dbReference type="SUPFAM" id="SSF53756">
    <property type="entry name" value="UDP-Glycosyltransferase/glycogen phosphorylase"/>
    <property type="match status" value="1"/>
</dbReference>
<evidence type="ECO:0000256" key="3">
    <source>
        <dbReference type="ARBA" id="ARBA00022679"/>
    </source>
</evidence>
<dbReference type="Pfam" id="PF00852">
    <property type="entry name" value="Glyco_transf_10"/>
    <property type="match status" value="1"/>
</dbReference>
<dbReference type="PANTHER" id="PTHR11929">
    <property type="entry name" value="ALPHA- 1,3 -FUCOSYLTRANSFERASE"/>
    <property type="match status" value="1"/>
</dbReference>
<name>A0A212KBA1_9BACT</name>
<organism evidence="5">
    <name type="scientific">uncultured Desulfovibrio sp</name>
    <dbReference type="NCBI Taxonomy" id="167968"/>
    <lineage>
        <taxon>Bacteria</taxon>
        <taxon>Pseudomonadati</taxon>
        <taxon>Thermodesulfobacteriota</taxon>
        <taxon>Desulfovibrionia</taxon>
        <taxon>Desulfovibrionales</taxon>
        <taxon>Desulfovibrionaceae</taxon>
        <taxon>Desulfovibrio</taxon>
        <taxon>environmental samples</taxon>
    </lineage>
</organism>
<dbReference type="AlphaFoldDB" id="A0A212KBA1"/>
<dbReference type="Gene3D" id="3.40.50.11660">
    <property type="entry name" value="Glycosyl transferase family 10, C-terminal domain"/>
    <property type="match status" value="1"/>
</dbReference>
<dbReference type="RefSeq" id="WP_227118895.1">
    <property type="nucleotide sequence ID" value="NZ_CABUEN010000011.1"/>
</dbReference>
<keyword evidence="3" id="KW-0808">Transferase</keyword>
<keyword evidence="2" id="KW-0328">Glycosyltransferase</keyword>
<dbReference type="GO" id="GO:0008417">
    <property type="term" value="F:fucosyltransferase activity"/>
    <property type="evidence" value="ECO:0007669"/>
    <property type="project" value="InterPro"/>
</dbReference>
<proteinExistence type="inferred from homology"/>
<sequence>MPAAQQPSCAFYTMHAHWPWMRQTEDGRGGMPGCRFLLNREAADTQWLAVFDEPPAQSTTQVPKERRVLFITEPPEVKPYPASYLRQFGTVISPFFIRNAPRGTVFLENPCLNWHYGVDVDSCSSDLSNLDAFRSMPIPAKDKMLSVICSTKTFTAAQHKRIAFVEKLQKRFGNRVDLYGRGRNPISDKRTAIASYKYHLVLENNYIDNFWTEKFSDTLLGYTYPIYLGAPNIAAKCPSGAMLILRPDNDEANLDAIERLLQEDPWEQSLPALRMSRQWVLDTTNVFSRMQRLIGESGSHMFAAPSLNSPVALKQSSRWQRALLKRLRRWGLYDPYCC</sequence>
<dbReference type="PANTHER" id="PTHR11929:SF194">
    <property type="entry name" value="ALPHA-(1,3)-FUCOSYLTRANSFERASE 10"/>
    <property type="match status" value="1"/>
</dbReference>
<dbReference type="InterPro" id="IPR055270">
    <property type="entry name" value="Glyco_tran_10_C"/>
</dbReference>
<feature type="domain" description="Fucosyltransferase C-terminal" evidence="4">
    <location>
        <begin position="139"/>
        <end position="238"/>
    </location>
</feature>
<gene>
    <name evidence="5" type="ORF">KM92DES2_12601</name>
</gene>
<evidence type="ECO:0000256" key="2">
    <source>
        <dbReference type="ARBA" id="ARBA00022676"/>
    </source>
</evidence>
<evidence type="ECO:0000313" key="5">
    <source>
        <dbReference type="EMBL" id="SBW09009.1"/>
    </source>
</evidence>
<evidence type="ECO:0000259" key="4">
    <source>
        <dbReference type="Pfam" id="PF00852"/>
    </source>
</evidence>